<evidence type="ECO:0000256" key="4">
    <source>
        <dbReference type="PROSITE-ProRule" id="PRU00134"/>
    </source>
</evidence>
<dbReference type="GO" id="GO:0008270">
    <property type="term" value="F:zinc ion binding"/>
    <property type="evidence" value="ECO:0007669"/>
    <property type="project" value="UniProtKB-KW"/>
</dbReference>
<evidence type="ECO:0000256" key="1">
    <source>
        <dbReference type="ARBA" id="ARBA00022723"/>
    </source>
</evidence>
<keyword evidence="1" id="KW-0479">Metal-binding</keyword>
<dbReference type="InterPro" id="IPR002893">
    <property type="entry name" value="Znf_MYND"/>
</dbReference>
<keyword evidence="3" id="KW-0862">Zinc</keyword>
<keyword evidence="7" id="KW-1185">Reference proteome</keyword>
<accession>A0AAD3CDN9</accession>
<evidence type="ECO:0000313" key="7">
    <source>
        <dbReference type="Proteomes" id="UP001054902"/>
    </source>
</evidence>
<dbReference type="Proteomes" id="UP001054902">
    <property type="component" value="Unassembled WGS sequence"/>
</dbReference>
<gene>
    <name evidence="6" type="ORF">CTEN210_00136</name>
</gene>
<dbReference type="Gene3D" id="6.10.140.2220">
    <property type="match status" value="1"/>
</dbReference>
<dbReference type="Pfam" id="PF01753">
    <property type="entry name" value="zf-MYND"/>
    <property type="match status" value="1"/>
</dbReference>
<dbReference type="PROSITE" id="PS50865">
    <property type="entry name" value="ZF_MYND_2"/>
    <property type="match status" value="1"/>
</dbReference>
<dbReference type="AlphaFoldDB" id="A0AAD3CDN9"/>
<evidence type="ECO:0000313" key="6">
    <source>
        <dbReference type="EMBL" id="GFH43663.1"/>
    </source>
</evidence>
<comment type="caution">
    <text evidence="6">The sequence shown here is derived from an EMBL/GenBank/DDBJ whole genome shotgun (WGS) entry which is preliminary data.</text>
</comment>
<organism evidence="6 7">
    <name type="scientific">Chaetoceros tenuissimus</name>
    <dbReference type="NCBI Taxonomy" id="426638"/>
    <lineage>
        <taxon>Eukaryota</taxon>
        <taxon>Sar</taxon>
        <taxon>Stramenopiles</taxon>
        <taxon>Ochrophyta</taxon>
        <taxon>Bacillariophyta</taxon>
        <taxon>Coscinodiscophyceae</taxon>
        <taxon>Chaetocerotophycidae</taxon>
        <taxon>Chaetocerotales</taxon>
        <taxon>Chaetocerotaceae</taxon>
        <taxon>Chaetoceros</taxon>
    </lineage>
</organism>
<dbReference type="EMBL" id="BLLK01000013">
    <property type="protein sequence ID" value="GFH43663.1"/>
    <property type="molecule type" value="Genomic_DNA"/>
</dbReference>
<sequence>MPQMSPDGDRINLATQKGANAYIRLLQKDGMPPFSSKLLVYINHYIHKPQNNIEEVRRQLQVDAGESILQSLYSTLRCIFIHASNDLLQEVVTDTELRIIFNHFVSLMKCAISRKNKGIVIDEAGVHEAMLVMSNVLNLNPSHDTIQEFLKSLADTAKSAANVSPQDSGVGYCLCHTMIECFYYSITKHGTKKISIEKRFMMMHKTGMLEQVLRHIHLPWTQTTNSEMREKMRFNFITLASSTFSLSNMFKAGSPSRDALVDILEGRIKPCPENEHMMEILQALKKFIDMGLTSGNPDSDGYIPKHHFCCRKCKKGDPTRKLLVCANCKEYQYCSRECQVADWKDHKEQCKIISSALGSKREKFHAIATKFTTEHKNSIYEAMTKCYDGNDLVLDLDFSNDSSPELPPAFRNPPEFEIFPADIFWNREKEKAPDHWFFKDMGGGEPYYTDEKIKNMKKVLDSRNGERNFTLFIFMKLSDTPYIVTMHIPKMTMEDEYLLNGKSKSCQQDREYIRQKSDQILSEKFKDLSVSEKENVFKMCTEMVRKDIWDKMFS</sequence>
<evidence type="ECO:0000256" key="2">
    <source>
        <dbReference type="ARBA" id="ARBA00022771"/>
    </source>
</evidence>
<dbReference type="SUPFAM" id="SSF144232">
    <property type="entry name" value="HIT/MYND zinc finger-like"/>
    <property type="match status" value="1"/>
</dbReference>
<reference evidence="6 7" key="1">
    <citation type="journal article" date="2021" name="Sci. Rep.">
        <title>The genome of the diatom Chaetoceros tenuissimus carries an ancient integrated fragment of an extant virus.</title>
        <authorList>
            <person name="Hongo Y."/>
            <person name="Kimura K."/>
            <person name="Takaki Y."/>
            <person name="Yoshida Y."/>
            <person name="Baba S."/>
            <person name="Kobayashi G."/>
            <person name="Nagasaki K."/>
            <person name="Hano T."/>
            <person name="Tomaru Y."/>
        </authorList>
    </citation>
    <scope>NUCLEOTIDE SEQUENCE [LARGE SCALE GENOMIC DNA]</scope>
    <source>
        <strain evidence="6 7">NIES-3715</strain>
    </source>
</reference>
<protein>
    <recommendedName>
        <fullName evidence="5">MYND-type domain-containing protein</fullName>
    </recommendedName>
</protein>
<evidence type="ECO:0000256" key="3">
    <source>
        <dbReference type="ARBA" id="ARBA00022833"/>
    </source>
</evidence>
<evidence type="ECO:0000259" key="5">
    <source>
        <dbReference type="PROSITE" id="PS50865"/>
    </source>
</evidence>
<feature type="domain" description="MYND-type" evidence="5">
    <location>
        <begin position="310"/>
        <end position="350"/>
    </location>
</feature>
<keyword evidence="2 4" id="KW-0863">Zinc-finger</keyword>
<proteinExistence type="predicted"/>
<name>A0AAD3CDN9_9STRA</name>